<protein>
    <submittedName>
        <fullName evidence="1">Uncharacterized protein</fullName>
    </submittedName>
</protein>
<accession>A9FAY2</accession>
<organism evidence="1 2">
    <name type="scientific">Sorangium cellulosum (strain So ce56)</name>
    <name type="common">Polyangium cellulosum (strain So ce56)</name>
    <dbReference type="NCBI Taxonomy" id="448385"/>
    <lineage>
        <taxon>Bacteria</taxon>
        <taxon>Pseudomonadati</taxon>
        <taxon>Myxococcota</taxon>
        <taxon>Polyangia</taxon>
        <taxon>Polyangiales</taxon>
        <taxon>Polyangiaceae</taxon>
        <taxon>Sorangium</taxon>
    </lineage>
</organism>
<sequence>MGQPDQFAKRTFAAQTERITGGAVTWQDPPEIGLVKVQSDGLLLVRHPDRIAALPAPWPEAGSHEEVLVELKMPGDHLDFPAVERALLRRQARQVQRAEDSTHAWSGQEPLWLVAPHVPDWLRAQRALIAVGQACYRVEPSSFPFLWIAANDLPLRNELVPFLVARSGRALDEFARWVASRMPLAWVLGMVRFTAMSSTVREELLWWVGKGEDPEVKAREREILQALLGANPDVQQKLVEKGIERGRLSEARTALRRVLAQRQLALRPEEDARIEGCAELEVLERWLERAVTATTAAEALT</sequence>
<keyword evidence="2" id="KW-1185">Reference proteome</keyword>
<dbReference type="EMBL" id="AM746676">
    <property type="protein sequence ID" value="CAN97954.1"/>
    <property type="molecule type" value="Genomic_DNA"/>
</dbReference>
<dbReference type="RefSeq" id="WP_012240393.1">
    <property type="nucleotide sequence ID" value="NC_010162.1"/>
</dbReference>
<dbReference type="AlphaFoldDB" id="A9FAY2"/>
<dbReference type="STRING" id="448385.sce7785"/>
<name>A9FAY2_SORC5</name>
<dbReference type="BioCyc" id="SCEL448385:SCE_RS39855-MONOMER"/>
<dbReference type="OrthoDB" id="5505351at2"/>
<dbReference type="HOGENOM" id="CLU_924088_0_0_7"/>
<dbReference type="KEGG" id="scl:sce7785"/>
<evidence type="ECO:0000313" key="2">
    <source>
        <dbReference type="Proteomes" id="UP000002139"/>
    </source>
</evidence>
<evidence type="ECO:0000313" key="1">
    <source>
        <dbReference type="EMBL" id="CAN97954.1"/>
    </source>
</evidence>
<proteinExistence type="predicted"/>
<dbReference type="Proteomes" id="UP000002139">
    <property type="component" value="Chromosome"/>
</dbReference>
<gene>
    <name evidence="1" type="ordered locus">sce7785</name>
</gene>
<reference evidence="1 2" key="1">
    <citation type="journal article" date="2007" name="Nat. Biotechnol.">
        <title>Complete genome sequence of the myxobacterium Sorangium cellulosum.</title>
        <authorList>
            <person name="Schneiker S."/>
            <person name="Perlova O."/>
            <person name="Kaiser O."/>
            <person name="Gerth K."/>
            <person name="Alici A."/>
            <person name="Altmeyer M.O."/>
            <person name="Bartels D."/>
            <person name="Bekel T."/>
            <person name="Beyer S."/>
            <person name="Bode E."/>
            <person name="Bode H.B."/>
            <person name="Bolten C.J."/>
            <person name="Choudhuri J.V."/>
            <person name="Doss S."/>
            <person name="Elnakady Y.A."/>
            <person name="Frank B."/>
            <person name="Gaigalat L."/>
            <person name="Goesmann A."/>
            <person name="Groeger C."/>
            <person name="Gross F."/>
            <person name="Jelsbak L."/>
            <person name="Jelsbak L."/>
            <person name="Kalinowski J."/>
            <person name="Kegler C."/>
            <person name="Knauber T."/>
            <person name="Konietzny S."/>
            <person name="Kopp M."/>
            <person name="Krause L."/>
            <person name="Krug D."/>
            <person name="Linke B."/>
            <person name="Mahmud T."/>
            <person name="Martinez-Arias R."/>
            <person name="McHardy A.C."/>
            <person name="Merai M."/>
            <person name="Meyer F."/>
            <person name="Mormann S."/>
            <person name="Munoz-Dorado J."/>
            <person name="Perez J."/>
            <person name="Pradella S."/>
            <person name="Rachid S."/>
            <person name="Raddatz G."/>
            <person name="Rosenau F."/>
            <person name="Rueckert C."/>
            <person name="Sasse F."/>
            <person name="Scharfe M."/>
            <person name="Schuster S.C."/>
            <person name="Suen G."/>
            <person name="Treuner-Lange A."/>
            <person name="Velicer G.J."/>
            <person name="Vorholter F.-J."/>
            <person name="Weissman K.J."/>
            <person name="Welch R.D."/>
            <person name="Wenzel S.C."/>
            <person name="Whitworth D.E."/>
            <person name="Wilhelm S."/>
            <person name="Wittmann C."/>
            <person name="Bloecker H."/>
            <person name="Puehler A."/>
            <person name="Mueller R."/>
        </authorList>
    </citation>
    <scope>NUCLEOTIDE SEQUENCE [LARGE SCALE GENOMIC DNA]</scope>
    <source>
        <strain evidence="2">So ce56</strain>
    </source>
</reference>